<gene>
    <name evidence="1" type="ORF">Dsin_012505</name>
</gene>
<keyword evidence="2" id="KW-1185">Reference proteome</keyword>
<protein>
    <submittedName>
        <fullName evidence="1">Uncharacterized protein</fullName>
    </submittedName>
</protein>
<accession>A0AAE0AJ19</accession>
<comment type="caution">
    <text evidence="1">The sequence shown here is derived from an EMBL/GenBank/DDBJ whole genome shotgun (WGS) entry which is preliminary data.</text>
</comment>
<name>A0AAE0AJ19_9ROSI</name>
<sequence length="154" mass="17973">MWRPKSRVKWLKEGDSNTKFFHVLANGRKRQNFIDDICFDSVRNSGLIPVRNRILNFSKNHFKKVLWQRPSIRNMELNRLSSLEVEQLESKLTMEEVSEALKSCDGNKALGPDGFNLNCIQSNWEALQGNFMNFIHEFHKNSSIIRKVNSTFIA</sequence>
<proteinExistence type="predicted"/>
<dbReference type="EMBL" id="JANJYJ010000004">
    <property type="protein sequence ID" value="KAK3218535.1"/>
    <property type="molecule type" value="Genomic_DNA"/>
</dbReference>
<dbReference type="AlphaFoldDB" id="A0AAE0AJ19"/>
<evidence type="ECO:0000313" key="2">
    <source>
        <dbReference type="Proteomes" id="UP001281410"/>
    </source>
</evidence>
<evidence type="ECO:0000313" key="1">
    <source>
        <dbReference type="EMBL" id="KAK3218535.1"/>
    </source>
</evidence>
<reference evidence="1" key="1">
    <citation type="journal article" date="2023" name="Plant J.">
        <title>Genome sequences and population genomics provide insights into the demographic history, inbreeding, and mutation load of two 'living fossil' tree species of Dipteronia.</title>
        <authorList>
            <person name="Feng Y."/>
            <person name="Comes H.P."/>
            <person name="Chen J."/>
            <person name="Zhu S."/>
            <person name="Lu R."/>
            <person name="Zhang X."/>
            <person name="Li P."/>
            <person name="Qiu J."/>
            <person name="Olsen K.M."/>
            <person name="Qiu Y."/>
        </authorList>
    </citation>
    <scope>NUCLEOTIDE SEQUENCE</scope>
    <source>
        <strain evidence="1">NBL</strain>
    </source>
</reference>
<dbReference type="Proteomes" id="UP001281410">
    <property type="component" value="Unassembled WGS sequence"/>
</dbReference>
<organism evidence="1 2">
    <name type="scientific">Dipteronia sinensis</name>
    <dbReference type="NCBI Taxonomy" id="43782"/>
    <lineage>
        <taxon>Eukaryota</taxon>
        <taxon>Viridiplantae</taxon>
        <taxon>Streptophyta</taxon>
        <taxon>Embryophyta</taxon>
        <taxon>Tracheophyta</taxon>
        <taxon>Spermatophyta</taxon>
        <taxon>Magnoliopsida</taxon>
        <taxon>eudicotyledons</taxon>
        <taxon>Gunneridae</taxon>
        <taxon>Pentapetalae</taxon>
        <taxon>rosids</taxon>
        <taxon>malvids</taxon>
        <taxon>Sapindales</taxon>
        <taxon>Sapindaceae</taxon>
        <taxon>Hippocastanoideae</taxon>
        <taxon>Acereae</taxon>
        <taxon>Dipteronia</taxon>
    </lineage>
</organism>